<dbReference type="GO" id="GO:0008270">
    <property type="term" value="F:zinc ion binding"/>
    <property type="evidence" value="ECO:0007669"/>
    <property type="project" value="InterPro"/>
</dbReference>
<evidence type="ECO:0000313" key="3">
    <source>
        <dbReference type="Proteomes" id="UP000002730"/>
    </source>
</evidence>
<sequence>MIIYLFSFLVIVSIGITAFLNFNPTFGGKATKEEKEYYKQLGNYENGKFVNDSLTDMKMNLADTLSMAKDFFVGGKDRNPKGQISVEPIDWDLINSKKDSLTWLGHSAFLVSINNKKLLLDPMLGPMASPVSFAGSKRYEYNKDILDLIDKMPAIDGVFISHDHYDHLDYQSILKLDSKVSYFYVPLGVGSHLVRWGVQKGKIIELNWWEEMNFQGLTVALTPSRHFSGRGLFNSNSTLWGGWVILGKDTRLYTSGDGGYGPHFKEIGEKYGAFDITLIEGAQYDKRWADIHMTPEQSVQANIDVNGKNMMLMHWGAFSLAFHGWKEPIERASIEAEKTGINLIAPKIGETIPLGSEVYKSRTSWWEKDLSKAEESKKST</sequence>
<dbReference type="SUPFAM" id="SSF56281">
    <property type="entry name" value="Metallo-hydrolase/oxidoreductase"/>
    <property type="match status" value="1"/>
</dbReference>
<dbReference type="GO" id="GO:0070290">
    <property type="term" value="F:N-acylphosphatidylethanolamine-specific phospholipase D activity"/>
    <property type="evidence" value="ECO:0007669"/>
    <property type="project" value="InterPro"/>
</dbReference>
<dbReference type="PANTHER" id="PTHR15032:SF4">
    <property type="entry name" value="N-ACYL-PHOSPHATIDYLETHANOLAMINE-HYDROLYZING PHOSPHOLIPASE D"/>
    <property type="match status" value="1"/>
</dbReference>
<dbReference type="Proteomes" id="UP000002730">
    <property type="component" value="Chromosome"/>
</dbReference>
<reference evidence="2 3" key="1">
    <citation type="submission" date="2010-08" db="EMBL/GenBank/DDBJ databases">
        <title>Complete sequence of Clostridium cellulovorans 743B.</title>
        <authorList>
            <consortium name="US DOE Joint Genome Institute"/>
            <person name="Lucas S."/>
            <person name="Copeland A."/>
            <person name="Lapidus A."/>
            <person name="Cheng J.-F."/>
            <person name="Bruce D."/>
            <person name="Goodwin L."/>
            <person name="Pitluck S."/>
            <person name="Chertkov O."/>
            <person name="Detter J.C."/>
            <person name="Han C."/>
            <person name="Tapia R."/>
            <person name="Land M."/>
            <person name="Hauser L."/>
            <person name="Chang Y.-J."/>
            <person name="Jeffries C."/>
            <person name="Kyrpides N."/>
            <person name="Ivanova N."/>
            <person name="Mikhailova N."/>
            <person name="Hemme C.L."/>
            <person name="Woyke T."/>
        </authorList>
    </citation>
    <scope>NUCLEOTIDE SEQUENCE [LARGE SCALE GENOMIC DNA]</scope>
    <source>
        <strain evidence="3">ATCC 35296 / DSM 3052 / OCM 3 / 743B</strain>
    </source>
</reference>
<dbReference type="EMBL" id="CP002160">
    <property type="protein sequence ID" value="ADL51222.1"/>
    <property type="molecule type" value="Genomic_DNA"/>
</dbReference>
<feature type="domain" description="Metallo-beta-lactamase" evidence="1">
    <location>
        <begin position="118"/>
        <end position="315"/>
    </location>
</feature>
<dbReference type="Pfam" id="PF12706">
    <property type="entry name" value="Lactamase_B_2"/>
    <property type="match status" value="1"/>
</dbReference>
<dbReference type="InterPro" id="IPR001279">
    <property type="entry name" value="Metallo-B-lactamas"/>
</dbReference>
<proteinExistence type="predicted"/>
<organism evidence="2 3">
    <name type="scientific">Clostridium cellulovorans (strain ATCC 35296 / DSM 3052 / OCM 3 / 743B)</name>
    <dbReference type="NCBI Taxonomy" id="573061"/>
    <lineage>
        <taxon>Bacteria</taxon>
        <taxon>Bacillati</taxon>
        <taxon>Bacillota</taxon>
        <taxon>Clostridia</taxon>
        <taxon>Eubacteriales</taxon>
        <taxon>Clostridiaceae</taxon>
        <taxon>Clostridium</taxon>
    </lineage>
</organism>
<name>D9SW78_CLOC7</name>
<evidence type="ECO:0000313" key="2">
    <source>
        <dbReference type="EMBL" id="ADL51222.1"/>
    </source>
</evidence>
<accession>D9SW78</accession>
<dbReference type="STRING" id="573061.Clocel_1470"/>
<dbReference type="PANTHER" id="PTHR15032">
    <property type="entry name" value="N-ACYL-PHOSPHATIDYLETHANOLAMINE-HYDROLYZING PHOSPHOLIPASE D"/>
    <property type="match status" value="1"/>
</dbReference>
<dbReference type="KEGG" id="ccb:Clocel_1470"/>
<dbReference type="HOGENOM" id="CLU_020884_0_2_9"/>
<dbReference type="eggNOG" id="COG2220">
    <property type="taxonomic scope" value="Bacteria"/>
</dbReference>
<dbReference type="Gene3D" id="3.60.15.10">
    <property type="entry name" value="Ribonuclease Z/Hydroxyacylglutathione hydrolase-like"/>
    <property type="match status" value="1"/>
</dbReference>
<keyword evidence="3" id="KW-1185">Reference proteome</keyword>
<evidence type="ECO:0000259" key="1">
    <source>
        <dbReference type="Pfam" id="PF12706"/>
    </source>
</evidence>
<dbReference type="PIRSF" id="PIRSF038896">
    <property type="entry name" value="NAPE-PLD"/>
    <property type="match status" value="1"/>
</dbReference>
<dbReference type="AlphaFoldDB" id="D9SW78"/>
<dbReference type="GO" id="GO:0005737">
    <property type="term" value="C:cytoplasm"/>
    <property type="evidence" value="ECO:0007669"/>
    <property type="project" value="TreeGrafter"/>
</dbReference>
<dbReference type="InterPro" id="IPR024884">
    <property type="entry name" value="NAPE-PLD"/>
</dbReference>
<gene>
    <name evidence="2" type="ordered locus">Clocel_1470</name>
</gene>
<dbReference type="InterPro" id="IPR036866">
    <property type="entry name" value="RibonucZ/Hydroxyglut_hydro"/>
</dbReference>
<dbReference type="OrthoDB" id="9805728at2"/>
<protein>
    <submittedName>
        <fullName evidence="2">Outer membrane protein expression inhibitor</fullName>
    </submittedName>
</protein>